<dbReference type="Proteomes" id="UP000292362">
    <property type="component" value="Unassembled WGS sequence"/>
</dbReference>
<name>A0A4Q9KWI6_9MICR</name>
<accession>A0A4Q9KWI6</accession>
<comment type="caution">
    <text evidence="1">The sequence shown here is derived from an EMBL/GenBank/DDBJ whole genome shotgun (WGS) entry which is preliminary data.</text>
</comment>
<gene>
    <name evidence="1" type="ORF">CWI37_1747p0010</name>
</gene>
<organism evidence="1 2">
    <name type="scientific">Hamiltosporidium tvaerminnensis</name>
    <dbReference type="NCBI Taxonomy" id="1176355"/>
    <lineage>
        <taxon>Eukaryota</taxon>
        <taxon>Fungi</taxon>
        <taxon>Fungi incertae sedis</taxon>
        <taxon>Microsporidia</taxon>
        <taxon>Dubosqiidae</taxon>
        <taxon>Hamiltosporidium</taxon>
    </lineage>
</organism>
<sequence length="96" mass="11480">MSKGEIDISTIKKHYFWLFRSSHLEIFDIERNLILLENINESYDSTLIDKCAPYKTLMINNLKVLCILEKLFKNILFNHFSGAFEHNQYIIIRIKQ</sequence>
<dbReference type="EMBL" id="PITJ01001747">
    <property type="protein sequence ID" value="TBT98459.1"/>
    <property type="molecule type" value="Genomic_DNA"/>
</dbReference>
<evidence type="ECO:0000313" key="2">
    <source>
        <dbReference type="Proteomes" id="UP000292362"/>
    </source>
</evidence>
<protein>
    <submittedName>
        <fullName evidence="1">Uncharacterized protein</fullName>
    </submittedName>
</protein>
<dbReference type="VEuPathDB" id="MicrosporidiaDB:CWI37_1747p0010"/>
<reference evidence="1 2" key="1">
    <citation type="submission" date="2017-12" db="EMBL/GenBank/DDBJ databases">
        <authorList>
            <person name="Pombert J.-F."/>
            <person name="Haag K.L."/>
            <person name="Ebert D."/>
        </authorList>
    </citation>
    <scope>NUCLEOTIDE SEQUENCE [LARGE SCALE GENOMIC DNA]</scope>
    <source>
        <strain evidence="1">FI-OER-3-3</strain>
    </source>
</reference>
<dbReference type="AlphaFoldDB" id="A0A4Q9KWI6"/>
<proteinExistence type="predicted"/>
<evidence type="ECO:0000313" key="1">
    <source>
        <dbReference type="EMBL" id="TBT98459.1"/>
    </source>
</evidence>